<feature type="domain" description="Helicase ATP-binding" evidence="6">
    <location>
        <begin position="14"/>
        <end position="178"/>
    </location>
</feature>
<dbReference type="Pfam" id="PF00271">
    <property type="entry name" value="Helicase_C"/>
    <property type="match status" value="1"/>
</dbReference>
<dbReference type="Pfam" id="PF04408">
    <property type="entry name" value="WHD_HA2"/>
    <property type="match status" value="1"/>
</dbReference>
<dbReference type="InterPro" id="IPR056329">
    <property type="entry name" value="CON_HrpB"/>
</dbReference>
<dbReference type="EMBL" id="CP001197">
    <property type="protein sequence ID" value="ACL07152.1"/>
    <property type="molecule type" value="Genomic_DNA"/>
</dbReference>
<evidence type="ECO:0000313" key="8">
    <source>
        <dbReference type="EMBL" id="ACL07152.1"/>
    </source>
</evidence>
<gene>
    <name evidence="8" type="ordered locus">DvMF_0192</name>
</gene>
<dbReference type="PANTHER" id="PTHR43519">
    <property type="entry name" value="ATP-DEPENDENT RNA HELICASE HRPB"/>
    <property type="match status" value="1"/>
</dbReference>
<dbReference type="InterPro" id="IPR048333">
    <property type="entry name" value="HA2_WH"/>
</dbReference>
<dbReference type="InterPro" id="IPR001650">
    <property type="entry name" value="Helicase_C-like"/>
</dbReference>
<dbReference type="STRING" id="883.DvMF_0192"/>
<dbReference type="SMART" id="SM00487">
    <property type="entry name" value="DEXDc"/>
    <property type="match status" value="1"/>
</dbReference>
<dbReference type="NCBIfam" id="TIGR01970">
    <property type="entry name" value="DEAH_box_HrpB"/>
    <property type="match status" value="1"/>
</dbReference>
<keyword evidence="3 8" id="KW-0347">Helicase</keyword>
<dbReference type="FunFam" id="3.40.50.300:FF:002125">
    <property type="entry name" value="ATP-dependent helicase HrpB"/>
    <property type="match status" value="1"/>
</dbReference>
<dbReference type="InterPro" id="IPR011545">
    <property type="entry name" value="DEAD/DEAH_box_helicase_dom"/>
</dbReference>
<dbReference type="InterPro" id="IPR013689">
    <property type="entry name" value="RNA_helicase_ATP-dep_HrpB_C"/>
</dbReference>
<keyword evidence="2" id="KW-0378">Hydrolase</keyword>
<dbReference type="Gene3D" id="3.40.50.300">
    <property type="entry name" value="P-loop containing nucleotide triphosphate hydrolases"/>
    <property type="match status" value="2"/>
</dbReference>
<dbReference type="InterPro" id="IPR014001">
    <property type="entry name" value="Helicase_ATP-bd"/>
</dbReference>
<sequence length="917" mass="97170">MPRLPVDAILPRLLGVLVDGARAVLQAPPGAGKTTRVPLALLAAPWLAGRKVVLLEPRRLAARAAARRMAATLGEAVGDTVGYRMRLDTRVGPRTRVEVVTEGVLTRMLQADPELADVGCVIFDEFHERSLHADLGLALCLDCQEGLRPDLRLVVMSATLDCGPVVALLGGCPVIESAGRAFPVDTRHLPPVRNWLPYETTPPGVLEDAVADAVRRALHETPGSLLVFLPGAGEIRRTAERLAGLSATPHGPVAVHALYGDLAPELQDAAIAPAPPGTRKVVLATAIAETSLTIDGVRVVIDAGLARVPRFDPRSGMSRLVTERVSLAGADQRRGRAGRTEPGTCWRLWREGEEAALRPFARPEILDADLAPLLLELALWGVPDASALRWLDEPPQANLAQARELLILLGALDGAGRITPHGRRVAVLPLHPRLAHMVVRAEELGLGATACCVAALLEERDPLRDAGADLRLRVALLAGDGRRTGNAGGGPMVVRLREAARQVARLAGVDIDAAAGKGKGAHPGTRPDPEATGEVLALAYPDRVAEGRGQGQFRLACGRGAYLPPEDPLSREAFLAVGDMDGDAARGRIRRCAPLAREHIEEAFGASIAEGAFVVWDARTEAVAARRQRRLGALVLDDAPHDAADPEEVTAAVVAGIRSIGLHCLPWTPELEQWRARVALLRGLDAGGTGRAAEGSQPMPPRPDKSACPVESACRVESAGPDESACQGDSIWPDVSEGALLAGLEHWLAPYLSGITRRAQFARIDLAGALAALLPWELTRRLDAEAPERIEVPSGSQVLVDYAAEGGPVLAVKLQEMFGAGETPRVAGGRVPLVVHLLSPAGRPLQVTRDLAGFWRTGYPAVRAEMRGRYPKHPWPEDPLAAPPTRLTTRRMQQAATAGATPQGSGNGGGRGGGRTR</sequence>
<feature type="domain" description="Helicase C-terminal" evidence="7">
    <location>
        <begin position="213"/>
        <end position="381"/>
    </location>
</feature>
<dbReference type="Pfam" id="PF08482">
    <property type="entry name" value="HrpB_C"/>
    <property type="match status" value="1"/>
</dbReference>
<dbReference type="InterPro" id="IPR027417">
    <property type="entry name" value="P-loop_NTPase"/>
</dbReference>
<protein>
    <submittedName>
        <fullName evidence="8">ATP-dependent helicase HrpB</fullName>
    </submittedName>
</protein>
<evidence type="ECO:0000256" key="1">
    <source>
        <dbReference type="ARBA" id="ARBA00022741"/>
    </source>
</evidence>
<dbReference type="SMART" id="SM00847">
    <property type="entry name" value="HA2"/>
    <property type="match status" value="1"/>
</dbReference>
<dbReference type="Pfam" id="PF24473">
    <property type="entry name" value="CON_HrpB"/>
    <property type="match status" value="1"/>
</dbReference>
<dbReference type="GO" id="GO:0005524">
    <property type="term" value="F:ATP binding"/>
    <property type="evidence" value="ECO:0007669"/>
    <property type="project" value="UniProtKB-KW"/>
</dbReference>
<dbReference type="HOGENOM" id="CLU_001832_5_6_7"/>
<feature type="region of interest" description="Disordered" evidence="5">
    <location>
        <begin position="870"/>
        <end position="917"/>
    </location>
</feature>
<organism evidence="8">
    <name type="scientific">Nitratidesulfovibrio vulgaris (strain DSM 19637 / Miyazaki F)</name>
    <name type="common">Desulfovibrio vulgaris</name>
    <dbReference type="NCBI Taxonomy" id="883"/>
    <lineage>
        <taxon>Bacteria</taxon>
        <taxon>Pseudomonadati</taxon>
        <taxon>Thermodesulfobacteriota</taxon>
        <taxon>Desulfovibrionia</taxon>
        <taxon>Desulfovibrionales</taxon>
        <taxon>Desulfovibrionaceae</taxon>
        <taxon>Nitratidesulfovibrio</taxon>
    </lineage>
</organism>
<dbReference type="GO" id="GO:0004386">
    <property type="term" value="F:helicase activity"/>
    <property type="evidence" value="ECO:0007669"/>
    <property type="project" value="UniProtKB-KW"/>
</dbReference>
<keyword evidence="1" id="KW-0547">Nucleotide-binding</keyword>
<dbReference type="InterPro" id="IPR049614">
    <property type="entry name" value="HrpB_DEXH"/>
</dbReference>
<evidence type="ECO:0000259" key="7">
    <source>
        <dbReference type="PROSITE" id="PS51194"/>
    </source>
</evidence>
<feature type="compositionally biased region" description="Gly residues" evidence="5">
    <location>
        <begin position="905"/>
        <end position="917"/>
    </location>
</feature>
<accession>B8DNU5</accession>
<dbReference type="SUPFAM" id="SSF52540">
    <property type="entry name" value="P-loop containing nucleoside triphosphate hydrolases"/>
    <property type="match status" value="2"/>
</dbReference>
<evidence type="ECO:0000256" key="3">
    <source>
        <dbReference type="ARBA" id="ARBA00022806"/>
    </source>
</evidence>
<dbReference type="CDD" id="cd18791">
    <property type="entry name" value="SF2_C_RHA"/>
    <property type="match status" value="1"/>
</dbReference>
<dbReference type="Gene3D" id="1.20.120.1080">
    <property type="match status" value="1"/>
</dbReference>
<dbReference type="PANTHER" id="PTHR43519:SF1">
    <property type="entry name" value="ATP-DEPENDENT RNA HELICASE HRPB"/>
    <property type="match status" value="1"/>
</dbReference>
<dbReference type="PROSITE" id="PS51192">
    <property type="entry name" value="HELICASE_ATP_BIND_1"/>
    <property type="match status" value="1"/>
</dbReference>
<dbReference type="KEGG" id="dvm:DvMF_0192"/>
<evidence type="ECO:0000259" key="6">
    <source>
        <dbReference type="PROSITE" id="PS51192"/>
    </source>
</evidence>
<dbReference type="AlphaFoldDB" id="B8DNU5"/>
<dbReference type="PROSITE" id="PS51194">
    <property type="entry name" value="HELICASE_CTER"/>
    <property type="match status" value="1"/>
</dbReference>
<dbReference type="Pfam" id="PF00270">
    <property type="entry name" value="DEAD"/>
    <property type="match status" value="1"/>
</dbReference>
<dbReference type="InterPro" id="IPR010225">
    <property type="entry name" value="HrpB"/>
</dbReference>
<dbReference type="SMART" id="SM00490">
    <property type="entry name" value="HELICc"/>
    <property type="match status" value="1"/>
</dbReference>
<feature type="compositionally biased region" description="Low complexity" evidence="5">
    <location>
        <begin position="893"/>
        <end position="904"/>
    </location>
</feature>
<evidence type="ECO:0000256" key="2">
    <source>
        <dbReference type="ARBA" id="ARBA00022801"/>
    </source>
</evidence>
<keyword evidence="4" id="KW-0067">ATP-binding</keyword>
<feature type="region of interest" description="Disordered" evidence="5">
    <location>
        <begin position="688"/>
        <end position="708"/>
    </location>
</feature>
<dbReference type="eggNOG" id="COG1643">
    <property type="taxonomic scope" value="Bacteria"/>
</dbReference>
<evidence type="ECO:0000256" key="5">
    <source>
        <dbReference type="SAM" id="MobiDB-lite"/>
    </source>
</evidence>
<dbReference type="InterPro" id="IPR007502">
    <property type="entry name" value="Helicase-assoc_dom"/>
</dbReference>
<proteinExistence type="predicted"/>
<dbReference type="GO" id="GO:0016787">
    <property type="term" value="F:hydrolase activity"/>
    <property type="evidence" value="ECO:0007669"/>
    <property type="project" value="UniProtKB-KW"/>
</dbReference>
<dbReference type="CDD" id="cd17990">
    <property type="entry name" value="DEXHc_HrpB"/>
    <property type="match status" value="1"/>
</dbReference>
<evidence type="ECO:0000256" key="4">
    <source>
        <dbReference type="ARBA" id="ARBA00022840"/>
    </source>
</evidence>
<dbReference type="GO" id="GO:0003676">
    <property type="term" value="F:nucleic acid binding"/>
    <property type="evidence" value="ECO:0007669"/>
    <property type="project" value="InterPro"/>
</dbReference>
<reference evidence="8" key="1">
    <citation type="submission" date="2008-10" db="EMBL/GenBank/DDBJ databases">
        <title>Complete sequence of Desulfovibrio vulgaris str. 'Miyazaki F'.</title>
        <authorList>
            <person name="Lucas S."/>
            <person name="Copeland A."/>
            <person name="Lapidus A."/>
            <person name="Glavina del Rio T."/>
            <person name="Dalin E."/>
            <person name="Tice H."/>
            <person name="Bruce D."/>
            <person name="Goodwin L."/>
            <person name="Pitluck S."/>
            <person name="Sims D."/>
            <person name="Brettin T."/>
            <person name="Detter J.C."/>
            <person name="Han C."/>
            <person name="Larimer F."/>
            <person name="Land M."/>
            <person name="Hauser L."/>
            <person name="Kyrpides N."/>
            <person name="Mikhailova N."/>
            <person name="Hazen T.C."/>
            <person name="Richardson P."/>
        </authorList>
    </citation>
    <scope>NUCLEOTIDE SEQUENCE</scope>
    <source>
        <strain evidence="8">Miyazaki F</strain>
    </source>
</reference>
<name>B8DNU5_NITV9</name>